<dbReference type="GO" id="GO:0019563">
    <property type="term" value="P:glycerol catabolic process"/>
    <property type="evidence" value="ECO:0007669"/>
    <property type="project" value="TreeGrafter"/>
</dbReference>
<dbReference type="FunFam" id="3.40.50.10440:FF:000001">
    <property type="entry name" value="Dihydroxyacetone kinase, DhaK subunit"/>
    <property type="match status" value="1"/>
</dbReference>
<dbReference type="Pfam" id="PF02733">
    <property type="entry name" value="Dak1"/>
    <property type="match status" value="1"/>
</dbReference>
<dbReference type="SUPFAM" id="SSF82549">
    <property type="entry name" value="DAK1/DegV-like"/>
    <property type="match status" value="1"/>
</dbReference>
<evidence type="ECO:0000313" key="7">
    <source>
        <dbReference type="EMBL" id="MBB4683468.1"/>
    </source>
</evidence>
<dbReference type="InterPro" id="IPR036117">
    <property type="entry name" value="DhaL_dom_sf"/>
</dbReference>
<dbReference type="NCBIfam" id="TIGR02365">
    <property type="entry name" value="dha_L_ycgS"/>
    <property type="match status" value="1"/>
</dbReference>
<sequence>MNELPDTAAFARWIGTFAASLTEHEAHLNALDAAIGDADHGVNLRRGALVLATLVRHHDFSRPEQLLRAVGSTIVDHVGGASGPLYGSFFVRMAAALATTTGAVPLVGAMRAGVAGVAELGGAEPGDKTLYDALAPAVDALESALSAGQSPARALARAAAAAEAGRDATIAMIAKKGRASYLGERSAGHQDPGATSAALLIAAARTLIPSTLQGVALSGPRFVNDPRSFVADSLRGVVANAADLRWVPDPGYLVRETTPPAGRVALVSGGGSGHEPLHAGFVGEGMLTAAAPGLIFSSPNAVQIHAATAAAHAGAGVVHIVKNYTGDVLNFAIAAELAAAEGIAVETVVVDDDVASDRDGEGPGRRGTAATLVVEKICGAAAQRGDALADVAALGRRTAAAARSMAVALRAPILPGETRPSFDLAEGEAELGIGIHGERGTSRIPSATAGELVAALVDPIVRALGLSDGDDTIVVVNGLGATHDLELSLVFAEVADRLAGAGVRIRRSLVGTFVTALDMSGVSVTLVRVDDEMLDLFDAPTAAPAWPNVPPVEFSGIGDRRPPEITLRVPAAGSADDPVLPPPGDDDLSHHETVAWLQSFADRVIASEPQLTDLDRSAGDGDFGATQLAALTGLGDLAARGYRSLSPLFQLISESYLVRAGGTSGALFGMFFRAFARATAQAGSDGIPLTVLAAASAEGLRIVRELGGASAGDRTMIDALEPAVTALEQASREGASLPAALAAAAGAADSGVRATAEMTARRGRASYLGDSARGVVDPGAVVVHWFFDTATAVIRDSRAHRTGVRWPE</sequence>
<dbReference type="Gene3D" id="1.25.40.340">
    <property type="match status" value="2"/>
</dbReference>
<evidence type="ECO:0000259" key="5">
    <source>
        <dbReference type="PROSITE" id="PS51480"/>
    </source>
</evidence>
<evidence type="ECO:0000256" key="3">
    <source>
        <dbReference type="ARBA" id="ARBA00022777"/>
    </source>
</evidence>
<dbReference type="InterPro" id="IPR004006">
    <property type="entry name" value="DhaK_dom"/>
</dbReference>
<keyword evidence="3 7" id="KW-0418">Kinase</keyword>
<accession>A0A840IQL0</accession>
<dbReference type="GO" id="GO:0004371">
    <property type="term" value="F:glycerone kinase activity"/>
    <property type="evidence" value="ECO:0007669"/>
    <property type="project" value="UniProtKB-EC"/>
</dbReference>
<reference evidence="7 8" key="1">
    <citation type="submission" date="2020-08" db="EMBL/GenBank/DDBJ databases">
        <title>Sequencing the genomes of 1000 actinobacteria strains.</title>
        <authorList>
            <person name="Klenk H.-P."/>
        </authorList>
    </citation>
    <scope>NUCLEOTIDE SEQUENCE [LARGE SCALE GENOMIC DNA]</scope>
    <source>
        <strain evidence="7 8">DSM 45859</strain>
    </source>
</reference>
<protein>
    <submittedName>
        <fullName evidence="7">Dihydroxyacetone kinase</fullName>
        <ecNumber evidence="7">2.7.1.29</ecNumber>
    </submittedName>
</protein>
<keyword evidence="1 7" id="KW-0808">Transferase</keyword>
<comment type="caution">
    <text evidence="7">The sequence shown here is derived from an EMBL/GenBank/DDBJ whole genome shotgun (WGS) entry which is preliminary data.</text>
</comment>
<keyword evidence="4" id="KW-0067">ATP-binding</keyword>
<evidence type="ECO:0000259" key="6">
    <source>
        <dbReference type="PROSITE" id="PS51481"/>
    </source>
</evidence>
<dbReference type="AlphaFoldDB" id="A0A840IQL0"/>
<dbReference type="InterPro" id="IPR012737">
    <property type="entry name" value="DhaK_L_YcgS"/>
</dbReference>
<dbReference type="Gene3D" id="3.30.1180.20">
    <property type="entry name" value="Dihydroxyacetone kinase, domain 2"/>
    <property type="match status" value="1"/>
</dbReference>
<proteinExistence type="predicted"/>
<feature type="domain" description="DhaK" evidence="6">
    <location>
        <begin position="225"/>
        <end position="546"/>
    </location>
</feature>
<dbReference type="Pfam" id="PF02734">
    <property type="entry name" value="Dak2"/>
    <property type="match status" value="2"/>
</dbReference>
<name>A0A840IQL0_9PSEU</name>
<dbReference type="PANTHER" id="PTHR28629">
    <property type="entry name" value="TRIOKINASE/FMN CYCLASE"/>
    <property type="match status" value="1"/>
</dbReference>
<dbReference type="InterPro" id="IPR004007">
    <property type="entry name" value="DhaL_dom"/>
</dbReference>
<dbReference type="PROSITE" id="PS51480">
    <property type="entry name" value="DHAL"/>
    <property type="match status" value="2"/>
</dbReference>
<dbReference type="PROSITE" id="PS51481">
    <property type="entry name" value="DHAK"/>
    <property type="match status" value="1"/>
</dbReference>
<dbReference type="SMART" id="SM01120">
    <property type="entry name" value="Dak2"/>
    <property type="match status" value="2"/>
</dbReference>
<dbReference type="EMBL" id="JACHMG010000001">
    <property type="protein sequence ID" value="MBB4683468.1"/>
    <property type="molecule type" value="Genomic_DNA"/>
</dbReference>
<keyword evidence="8" id="KW-1185">Reference proteome</keyword>
<dbReference type="SUPFAM" id="SSF101473">
    <property type="entry name" value="DhaL-like"/>
    <property type="match status" value="2"/>
</dbReference>
<feature type="domain" description="DhaL" evidence="5">
    <location>
        <begin position="8"/>
        <end position="206"/>
    </location>
</feature>
<organism evidence="7 8">
    <name type="scientific">Amycolatopsis jiangsuensis</name>
    <dbReference type="NCBI Taxonomy" id="1181879"/>
    <lineage>
        <taxon>Bacteria</taxon>
        <taxon>Bacillati</taxon>
        <taxon>Actinomycetota</taxon>
        <taxon>Actinomycetes</taxon>
        <taxon>Pseudonocardiales</taxon>
        <taxon>Pseudonocardiaceae</taxon>
        <taxon>Amycolatopsis</taxon>
    </lineage>
</organism>
<dbReference type="GO" id="GO:0005829">
    <property type="term" value="C:cytosol"/>
    <property type="evidence" value="ECO:0007669"/>
    <property type="project" value="TreeGrafter"/>
</dbReference>
<feature type="domain" description="DhaL" evidence="5">
    <location>
        <begin position="591"/>
        <end position="792"/>
    </location>
</feature>
<dbReference type="RefSeq" id="WP_312873742.1">
    <property type="nucleotide sequence ID" value="NZ_JACHMG010000001.1"/>
</dbReference>
<dbReference type="NCBIfam" id="NF011049">
    <property type="entry name" value="PRK14479.1"/>
    <property type="match status" value="1"/>
</dbReference>
<dbReference type="FunFam" id="1.25.40.340:FF:000002">
    <property type="entry name" value="Dihydroxyacetone kinase, L subunit"/>
    <property type="match status" value="2"/>
</dbReference>
<keyword evidence="2" id="KW-0547">Nucleotide-binding</keyword>
<dbReference type="PANTHER" id="PTHR28629:SF4">
    <property type="entry name" value="TRIOKINASE_FMN CYCLASE"/>
    <property type="match status" value="1"/>
</dbReference>
<dbReference type="InterPro" id="IPR050861">
    <property type="entry name" value="Dihydroxyacetone_Kinase"/>
</dbReference>
<dbReference type="EC" id="2.7.1.29" evidence="7"/>
<dbReference type="GO" id="GO:0005524">
    <property type="term" value="F:ATP binding"/>
    <property type="evidence" value="ECO:0007669"/>
    <property type="project" value="UniProtKB-KW"/>
</dbReference>
<dbReference type="Proteomes" id="UP000581769">
    <property type="component" value="Unassembled WGS sequence"/>
</dbReference>
<evidence type="ECO:0000313" key="8">
    <source>
        <dbReference type="Proteomes" id="UP000581769"/>
    </source>
</evidence>
<evidence type="ECO:0000256" key="1">
    <source>
        <dbReference type="ARBA" id="ARBA00022679"/>
    </source>
</evidence>
<dbReference type="Gene3D" id="3.40.50.10440">
    <property type="entry name" value="Dihydroxyacetone kinase, domain 1"/>
    <property type="match status" value="1"/>
</dbReference>
<evidence type="ECO:0000256" key="2">
    <source>
        <dbReference type="ARBA" id="ARBA00022741"/>
    </source>
</evidence>
<gene>
    <name evidence="7" type="ORF">BJY18_000953</name>
</gene>
<evidence type="ECO:0000256" key="4">
    <source>
        <dbReference type="ARBA" id="ARBA00022840"/>
    </source>
</evidence>